<evidence type="ECO:0000313" key="1">
    <source>
        <dbReference type="EMBL" id="CAJ73293.1"/>
    </source>
</evidence>
<reference evidence="1" key="2">
    <citation type="submission" date="2006-01" db="EMBL/GenBank/DDBJ databases">
        <authorList>
            <person name="Genoscope"/>
        </authorList>
    </citation>
    <scope>NUCLEOTIDE SEQUENCE</scope>
</reference>
<dbReference type="EMBL" id="CT573071">
    <property type="protein sequence ID" value="CAJ73293.1"/>
    <property type="molecule type" value="Genomic_DNA"/>
</dbReference>
<sequence length="83" mass="9345">MIYIVWNLISKNIQREYMSNSETEQEVLVVISKLKNYIRSTAGMNTAGNVASKLSGIVRNLCDQAIENAKSDGRKTVMEKDFS</sequence>
<reference evidence="1" key="1">
    <citation type="journal article" date="2006" name="Nature">
        <title>Deciphering the evolution and metabolism of an anammox bacterium from a community genome.</title>
        <authorList>
            <person name="Strous M."/>
            <person name="Pelletier E."/>
            <person name="Mangenot S."/>
            <person name="Rattei T."/>
            <person name="Lehner A."/>
            <person name="Taylor M.W."/>
            <person name="Horn M."/>
            <person name="Daims H."/>
            <person name="Bartol-Mavel D."/>
            <person name="Wincker P."/>
            <person name="Barbe V."/>
            <person name="Fonknechten N."/>
            <person name="Vallenet D."/>
            <person name="Segurens B."/>
            <person name="Schenowitz-Truong C."/>
            <person name="Medigue C."/>
            <person name="Collingro A."/>
            <person name="Snel B."/>
            <person name="Dutilh B.E."/>
            <person name="OpDenCamp H.J.M."/>
            <person name="vanDerDrift C."/>
            <person name="Cirpus I."/>
            <person name="vanDePas-Schoonen K.T."/>
            <person name="Harhangi H.R."/>
            <person name="vanNiftrik L."/>
            <person name="Schmid M."/>
            <person name="Keltjens J."/>
            <person name="vanDeVossenberg J."/>
            <person name="Kartal B."/>
            <person name="Meier H."/>
            <person name="Frishman D."/>
            <person name="Huynen M.A."/>
            <person name="Mewes H."/>
            <person name="Weissenbach J."/>
            <person name="Jetten M.S.M."/>
            <person name="Wagner M."/>
            <person name="LePaslier D."/>
        </authorList>
    </citation>
    <scope>NUCLEOTIDE SEQUENCE</scope>
</reference>
<dbReference type="AlphaFoldDB" id="Q1Q6V0"/>
<accession>Q1Q6V0</accession>
<name>Q1Q6V0_KUEST</name>
<protein>
    <recommendedName>
        <fullName evidence="2">Transcription factor CBF/NF-Y/archaeal histone domain-containing protein</fullName>
    </recommendedName>
</protein>
<proteinExistence type="predicted"/>
<evidence type="ECO:0008006" key="2">
    <source>
        <dbReference type="Google" id="ProtNLM"/>
    </source>
</evidence>
<organism evidence="1">
    <name type="scientific">Kuenenia stuttgartiensis</name>
    <dbReference type="NCBI Taxonomy" id="174633"/>
    <lineage>
        <taxon>Bacteria</taxon>
        <taxon>Pseudomonadati</taxon>
        <taxon>Planctomycetota</taxon>
        <taxon>Candidatus Brocadiia</taxon>
        <taxon>Candidatus Brocadiales</taxon>
        <taxon>Candidatus Brocadiaceae</taxon>
        <taxon>Candidatus Kuenenia</taxon>
    </lineage>
</organism>
<gene>
    <name evidence="1" type="ORF">kuste2545</name>
</gene>